<keyword evidence="8" id="KW-1185">Reference proteome</keyword>
<sequence>MATAVVGGAFLSASLQVLFDRLASRSIIDFILRRRSDEGLLIKKLTATILSVEAILKNGLKRRTTNPAVKEWFSELEETVNDAKNLLDEMHTERSKNKPGSRSRIKLMQEILDRLEHVSEQKDVFNWRTPSHISPTNSISVDESSICGRTNDKEAMETNSPLFDPHRPLILNQIHFLGILLMRLFYSKNELYGKQCDRATGSRYLGGVFDFESLVESTLQQQHDGIQTVPVTVHDVSNSSDLPFLLYGQQQYNGSEDHSLSHETNLQLGDPFQKHKMICRYCEKAPVFCVAVFITFLFFMVGLLLGAVFCGATFYVLKIGQATLRIEKLEVRAEAANSANG</sequence>
<evidence type="ECO:0000259" key="6">
    <source>
        <dbReference type="Pfam" id="PF18052"/>
    </source>
</evidence>
<comment type="caution">
    <text evidence="7">The sequence shown here is derived from an EMBL/GenBank/DDBJ whole genome shotgun (WGS) entry which is preliminary data.</text>
</comment>
<evidence type="ECO:0000313" key="8">
    <source>
        <dbReference type="Proteomes" id="UP000233551"/>
    </source>
</evidence>
<evidence type="ECO:0000256" key="3">
    <source>
        <dbReference type="ARBA" id="ARBA00022821"/>
    </source>
</evidence>
<accession>A0A2I0HIE9</accession>
<dbReference type="Proteomes" id="UP000233551">
    <property type="component" value="Unassembled WGS sequence"/>
</dbReference>
<dbReference type="STRING" id="22663.A0A2I0HIE9"/>
<feature type="domain" description="Disease resistance N-terminal" evidence="6">
    <location>
        <begin position="10"/>
        <end position="102"/>
    </location>
</feature>
<keyword evidence="5" id="KW-0472">Membrane</keyword>
<proteinExistence type="predicted"/>
<evidence type="ECO:0000313" key="7">
    <source>
        <dbReference type="EMBL" id="PKI31468.1"/>
    </source>
</evidence>
<keyword evidence="5" id="KW-0812">Transmembrane</keyword>
<keyword evidence="2" id="KW-0547">Nucleotide-binding</keyword>
<dbReference type="InterPro" id="IPR042240">
    <property type="entry name" value="CHASE_sf"/>
</dbReference>
<evidence type="ECO:0000256" key="2">
    <source>
        <dbReference type="ARBA" id="ARBA00022741"/>
    </source>
</evidence>
<dbReference type="Pfam" id="PF18052">
    <property type="entry name" value="Rx_N"/>
    <property type="match status" value="1"/>
</dbReference>
<feature type="coiled-coil region" evidence="4">
    <location>
        <begin position="69"/>
        <end position="96"/>
    </location>
</feature>
<dbReference type="EMBL" id="PGOL01008761">
    <property type="protein sequence ID" value="PKI31468.1"/>
    <property type="molecule type" value="Genomic_DNA"/>
</dbReference>
<keyword evidence="5" id="KW-1133">Transmembrane helix</keyword>
<dbReference type="GO" id="GO:0000166">
    <property type="term" value="F:nucleotide binding"/>
    <property type="evidence" value="ECO:0007669"/>
    <property type="project" value="UniProtKB-KW"/>
</dbReference>
<keyword evidence="1" id="KW-0677">Repeat</keyword>
<dbReference type="AlphaFoldDB" id="A0A2I0HIE9"/>
<gene>
    <name evidence="7" type="ORF">CRG98_048141</name>
</gene>
<feature type="transmembrane region" description="Helical" evidence="5">
    <location>
        <begin position="285"/>
        <end position="317"/>
    </location>
</feature>
<evidence type="ECO:0000256" key="5">
    <source>
        <dbReference type="SAM" id="Phobius"/>
    </source>
</evidence>
<dbReference type="Gene3D" id="1.20.5.4130">
    <property type="match status" value="1"/>
</dbReference>
<dbReference type="GO" id="GO:0006952">
    <property type="term" value="P:defense response"/>
    <property type="evidence" value="ECO:0007669"/>
    <property type="project" value="UniProtKB-KW"/>
</dbReference>
<dbReference type="Gene3D" id="3.30.450.350">
    <property type="entry name" value="CHASE domain"/>
    <property type="match status" value="1"/>
</dbReference>
<reference evidence="7 8" key="1">
    <citation type="submission" date="2017-11" db="EMBL/GenBank/DDBJ databases">
        <title>De-novo sequencing of pomegranate (Punica granatum L.) genome.</title>
        <authorList>
            <person name="Akparov Z."/>
            <person name="Amiraslanov A."/>
            <person name="Hajiyeva S."/>
            <person name="Abbasov M."/>
            <person name="Kaur K."/>
            <person name="Hamwieh A."/>
            <person name="Solovyev V."/>
            <person name="Salamov A."/>
            <person name="Braich B."/>
            <person name="Kosarev P."/>
            <person name="Mahmoud A."/>
            <person name="Hajiyev E."/>
            <person name="Babayeva S."/>
            <person name="Izzatullayeva V."/>
            <person name="Mammadov A."/>
            <person name="Mammadov A."/>
            <person name="Sharifova S."/>
            <person name="Ojaghi J."/>
            <person name="Eynullazada K."/>
            <person name="Bayramov B."/>
            <person name="Abdulazimova A."/>
            <person name="Shahmuradov I."/>
        </authorList>
    </citation>
    <scope>NUCLEOTIDE SEQUENCE [LARGE SCALE GENOMIC DNA]</scope>
    <source>
        <strain evidence="8">cv. AG2017</strain>
        <tissue evidence="7">Leaf</tissue>
    </source>
</reference>
<keyword evidence="4" id="KW-0175">Coiled coil</keyword>
<dbReference type="InterPro" id="IPR041118">
    <property type="entry name" value="Rx_N"/>
</dbReference>
<evidence type="ECO:0000256" key="1">
    <source>
        <dbReference type="ARBA" id="ARBA00022737"/>
    </source>
</evidence>
<keyword evidence="3" id="KW-0611">Plant defense</keyword>
<protein>
    <recommendedName>
        <fullName evidence="6">Disease resistance N-terminal domain-containing protein</fullName>
    </recommendedName>
</protein>
<evidence type="ECO:0000256" key="4">
    <source>
        <dbReference type="SAM" id="Coils"/>
    </source>
</evidence>
<name>A0A2I0HIE9_PUNGR</name>
<organism evidence="7 8">
    <name type="scientific">Punica granatum</name>
    <name type="common">Pomegranate</name>
    <dbReference type="NCBI Taxonomy" id="22663"/>
    <lineage>
        <taxon>Eukaryota</taxon>
        <taxon>Viridiplantae</taxon>
        <taxon>Streptophyta</taxon>
        <taxon>Embryophyta</taxon>
        <taxon>Tracheophyta</taxon>
        <taxon>Spermatophyta</taxon>
        <taxon>Magnoliopsida</taxon>
        <taxon>eudicotyledons</taxon>
        <taxon>Gunneridae</taxon>
        <taxon>Pentapetalae</taxon>
        <taxon>rosids</taxon>
        <taxon>malvids</taxon>
        <taxon>Myrtales</taxon>
        <taxon>Lythraceae</taxon>
        <taxon>Punica</taxon>
    </lineage>
</organism>